<accession>A0A2T0SWF6</accession>
<dbReference type="InterPro" id="IPR050834">
    <property type="entry name" value="Glycosyltransf_2"/>
</dbReference>
<gene>
    <name evidence="2" type="ORF">CLV58_110191</name>
</gene>
<dbReference type="AlphaFoldDB" id="A0A2T0SWF6"/>
<sequence length="347" mass="39653">MASVTVQTTNLPMSSFLNSLKPWVSIVCTCYNHEAFVEEALQSVVEQDYPNVELIVIDNGSTDQSADRIARFVAKHPAVRFVKNPTNIGLNRAFNQGFALTTGRYIIDLAADDVLLADRIRRQVDLFERLPTHYAVVFSNAAFIDSAGQRLGTHYPIDSNGRSKVRVPSGDVFSDILDRYFVCTPTMMMRREILDELGGYDESLAFEDFDFWVRSSRSYHYAYLDDVLTYKRRLPNSMSTQVTHRHNELLASSLIVCQRAYDVCHSADEQHILARRVGRFVRKAFYAEQFDLALRFGHLLSRIQPVGPSTRLFLGMSYLHLPVNGVYRRFQQWQQARQLKPAGAVPR</sequence>
<dbReference type="EMBL" id="PVTE01000010">
    <property type="protein sequence ID" value="PRY37720.1"/>
    <property type="molecule type" value="Genomic_DNA"/>
</dbReference>
<name>A0A2T0SWF6_9BACT</name>
<dbReference type="InterPro" id="IPR001173">
    <property type="entry name" value="Glyco_trans_2-like"/>
</dbReference>
<dbReference type="Pfam" id="PF00535">
    <property type="entry name" value="Glycos_transf_2"/>
    <property type="match status" value="1"/>
</dbReference>
<dbReference type="SUPFAM" id="SSF53448">
    <property type="entry name" value="Nucleotide-diphospho-sugar transferases"/>
    <property type="match status" value="1"/>
</dbReference>
<dbReference type="Gene3D" id="3.90.550.10">
    <property type="entry name" value="Spore Coat Polysaccharide Biosynthesis Protein SpsA, Chain A"/>
    <property type="match status" value="1"/>
</dbReference>
<evidence type="ECO:0000313" key="2">
    <source>
        <dbReference type="EMBL" id="PRY37720.1"/>
    </source>
</evidence>
<feature type="domain" description="Glycosyltransferase 2-like" evidence="1">
    <location>
        <begin position="25"/>
        <end position="197"/>
    </location>
</feature>
<dbReference type="PANTHER" id="PTHR43685">
    <property type="entry name" value="GLYCOSYLTRANSFERASE"/>
    <property type="match status" value="1"/>
</dbReference>
<protein>
    <submittedName>
        <fullName evidence="2">Glycosyl transferase family 2</fullName>
    </submittedName>
</protein>
<proteinExistence type="predicted"/>
<dbReference type="Proteomes" id="UP000238375">
    <property type="component" value="Unassembled WGS sequence"/>
</dbReference>
<evidence type="ECO:0000259" key="1">
    <source>
        <dbReference type="Pfam" id="PF00535"/>
    </source>
</evidence>
<reference evidence="2 3" key="1">
    <citation type="submission" date="2018-03" db="EMBL/GenBank/DDBJ databases">
        <title>Genomic Encyclopedia of Archaeal and Bacterial Type Strains, Phase II (KMG-II): from individual species to whole genera.</title>
        <authorList>
            <person name="Goeker M."/>
        </authorList>
    </citation>
    <scope>NUCLEOTIDE SEQUENCE [LARGE SCALE GENOMIC DNA]</scope>
    <source>
        <strain evidence="2 3">DSM 28354</strain>
    </source>
</reference>
<organism evidence="2 3">
    <name type="scientific">Spirosoma oryzae</name>
    <dbReference type="NCBI Taxonomy" id="1469603"/>
    <lineage>
        <taxon>Bacteria</taxon>
        <taxon>Pseudomonadati</taxon>
        <taxon>Bacteroidota</taxon>
        <taxon>Cytophagia</taxon>
        <taxon>Cytophagales</taxon>
        <taxon>Cytophagaceae</taxon>
        <taxon>Spirosoma</taxon>
    </lineage>
</organism>
<dbReference type="InterPro" id="IPR029044">
    <property type="entry name" value="Nucleotide-diphossugar_trans"/>
</dbReference>
<comment type="caution">
    <text evidence="2">The sequence shown here is derived from an EMBL/GenBank/DDBJ whole genome shotgun (WGS) entry which is preliminary data.</text>
</comment>
<dbReference type="RefSeq" id="WP_245882319.1">
    <property type="nucleotide sequence ID" value="NZ_PVTE01000010.1"/>
</dbReference>
<keyword evidence="2" id="KW-0808">Transferase</keyword>
<dbReference type="PANTHER" id="PTHR43685:SF2">
    <property type="entry name" value="GLYCOSYLTRANSFERASE 2-LIKE DOMAIN-CONTAINING PROTEIN"/>
    <property type="match status" value="1"/>
</dbReference>
<dbReference type="GO" id="GO:0016740">
    <property type="term" value="F:transferase activity"/>
    <property type="evidence" value="ECO:0007669"/>
    <property type="project" value="UniProtKB-KW"/>
</dbReference>
<keyword evidence="3" id="KW-1185">Reference proteome</keyword>
<evidence type="ECO:0000313" key="3">
    <source>
        <dbReference type="Proteomes" id="UP000238375"/>
    </source>
</evidence>